<comment type="caution">
    <text evidence="1">The sequence shown here is derived from an EMBL/GenBank/DDBJ whole genome shotgun (WGS) entry which is preliminary data.</text>
</comment>
<protein>
    <submittedName>
        <fullName evidence="1">Uncharacterized protein</fullName>
    </submittedName>
</protein>
<organism evidence="1 2">
    <name type="scientific">Cryptolaemus montrouzieri</name>
    <dbReference type="NCBI Taxonomy" id="559131"/>
    <lineage>
        <taxon>Eukaryota</taxon>
        <taxon>Metazoa</taxon>
        <taxon>Ecdysozoa</taxon>
        <taxon>Arthropoda</taxon>
        <taxon>Hexapoda</taxon>
        <taxon>Insecta</taxon>
        <taxon>Pterygota</taxon>
        <taxon>Neoptera</taxon>
        <taxon>Endopterygota</taxon>
        <taxon>Coleoptera</taxon>
        <taxon>Polyphaga</taxon>
        <taxon>Cucujiformia</taxon>
        <taxon>Coccinelloidea</taxon>
        <taxon>Coccinellidae</taxon>
        <taxon>Scymninae</taxon>
        <taxon>Scymnini</taxon>
        <taxon>Cryptolaemus</taxon>
    </lineage>
</organism>
<keyword evidence="2" id="KW-1185">Reference proteome</keyword>
<accession>A0ABD2MV03</accession>
<evidence type="ECO:0000313" key="2">
    <source>
        <dbReference type="Proteomes" id="UP001516400"/>
    </source>
</evidence>
<gene>
    <name evidence="1" type="ORF">HHI36_009195</name>
</gene>
<proteinExistence type="predicted"/>
<evidence type="ECO:0000313" key="1">
    <source>
        <dbReference type="EMBL" id="KAL3270137.1"/>
    </source>
</evidence>
<reference evidence="1 2" key="1">
    <citation type="journal article" date="2021" name="BMC Biol.">
        <title>Horizontally acquired antibacterial genes associated with adaptive radiation of ladybird beetles.</title>
        <authorList>
            <person name="Li H.S."/>
            <person name="Tang X.F."/>
            <person name="Huang Y.H."/>
            <person name="Xu Z.Y."/>
            <person name="Chen M.L."/>
            <person name="Du X.Y."/>
            <person name="Qiu B.Y."/>
            <person name="Chen P.T."/>
            <person name="Zhang W."/>
            <person name="Slipinski A."/>
            <person name="Escalona H.E."/>
            <person name="Waterhouse R.M."/>
            <person name="Zwick A."/>
            <person name="Pang H."/>
        </authorList>
    </citation>
    <scope>NUCLEOTIDE SEQUENCE [LARGE SCALE GENOMIC DNA]</scope>
    <source>
        <strain evidence="1">SYSU2018</strain>
    </source>
</reference>
<dbReference type="Proteomes" id="UP001516400">
    <property type="component" value="Unassembled WGS sequence"/>
</dbReference>
<sequence length="116" mass="13412">MHSFMEFNSLNSYLHYIDWDIVLDPEDGETAWKSFSSTLTAAVSDHSRHRQIKAVLTKPWLSENILSMVRRKKKSLAAILTSEICTQLRESSSVPQSALCNYRKCEKWIRGKPGYF</sequence>
<dbReference type="EMBL" id="JABFTP020000021">
    <property type="protein sequence ID" value="KAL3270137.1"/>
    <property type="molecule type" value="Genomic_DNA"/>
</dbReference>
<dbReference type="AlphaFoldDB" id="A0ABD2MV03"/>
<name>A0ABD2MV03_9CUCU</name>